<evidence type="ECO:0000313" key="1">
    <source>
        <dbReference type="EMBL" id="AFM23500.1"/>
    </source>
</evidence>
<dbReference type="Proteomes" id="UP000006055">
    <property type="component" value="Chromosome"/>
</dbReference>
<sequence>MAGDPMGKTWIPYVGLRGRNCKKPCPSIWDPEYRWRIIGSPLAWNKWRNAFDINCRNNVAPPVIEVTRTEYELDGNNGRFVEGSVEATIGLTPSLRAGFWLTGSWYEIEGNGQVNALVLQSDDFLGQAGTSSVADSSYSKSFIALGLQLELGY</sequence>
<accession>I4C1Q9</accession>
<gene>
    <name evidence="1" type="ordered locus">Desti_0775</name>
</gene>
<reference evidence="2" key="1">
    <citation type="submission" date="2012-06" db="EMBL/GenBank/DDBJ databases">
        <title>Complete sequence of chromosome of Desulfomonile tiedjei DSM 6799.</title>
        <authorList>
            <person name="Lucas S."/>
            <person name="Copeland A."/>
            <person name="Lapidus A."/>
            <person name="Glavina del Rio T."/>
            <person name="Dalin E."/>
            <person name="Tice H."/>
            <person name="Bruce D."/>
            <person name="Goodwin L."/>
            <person name="Pitluck S."/>
            <person name="Peters L."/>
            <person name="Ovchinnikova G."/>
            <person name="Zeytun A."/>
            <person name="Lu M."/>
            <person name="Kyrpides N."/>
            <person name="Mavromatis K."/>
            <person name="Ivanova N."/>
            <person name="Brettin T."/>
            <person name="Detter J.C."/>
            <person name="Han C."/>
            <person name="Larimer F."/>
            <person name="Land M."/>
            <person name="Hauser L."/>
            <person name="Markowitz V."/>
            <person name="Cheng J.-F."/>
            <person name="Hugenholtz P."/>
            <person name="Woyke T."/>
            <person name="Wu D."/>
            <person name="Spring S."/>
            <person name="Schroeder M."/>
            <person name="Brambilla E."/>
            <person name="Klenk H.-P."/>
            <person name="Eisen J.A."/>
        </authorList>
    </citation>
    <scope>NUCLEOTIDE SEQUENCE [LARGE SCALE GENOMIC DNA]</scope>
    <source>
        <strain evidence="2">ATCC 49306 / DSM 6799 / DCB-1</strain>
    </source>
</reference>
<name>I4C1Q9_DESTA</name>
<organism evidence="1 2">
    <name type="scientific">Desulfomonile tiedjei (strain ATCC 49306 / DSM 6799 / DCB-1)</name>
    <dbReference type="NCBI Taxonomy" id="706587"/>
    <lineage>
        <taxon>Bacteria</taxon>
        <taxon>Pseudomonadati</taxon>
        <taxon>Thermodesulfobacteriota</taxon>
        <taxon>Desulfomonilia</taxon>
        <taxon>Desulfomonilales</taxon>
        <taxon>Desulfomonilaceae</taxon>
        <taxon>Desulfomonile</taxon>
    </lineage>
</organism>
<dbReference type="KEGG" id="dti:Desti_0775"/>
<dbReference type="EMBL" id="CP003360">
    <property type="protein sequence ID" value="AFM23500.1"/>
    <property type="molecule type" value="Genomic_DNA"/>
</dbReference>
<dbReference type="HOGENOM" id="CLU_1710343_0_0_7"/>
<proteinExistence type="predicted"/>
<protein>
    <submittedName>
        <fullName evidence="1">Uncharacterized protein</fullName>
    </submittedName>
</protein>
<evidence type="ECO:0000313" key="2">
    <source>
        <dbReference type="Proteomes" id="UP000006055"/>
    </source>
</evidence>
<dbReference type="AlphaFoldDB" id="I4C1Q9"/>
<keyword evidence="2" id="KW-1185">Reference proteome</keyword>